<comment type="caution">
    <text evidence="6">The sequence shown here is derived from an EMBL/GenBank/DDBJ whole genome shotgun (WGS) entry which is preliminary data.</text>
</comment>
<dbReference type="Pfam" id="PF00643">
    <property type="entry name" value="zf-B_box"/>
    <property type="match status" value="1"/>
</dbReference>
<dbReference type="SUPFAM" id="SSF57845">
    <property type="entry name" value="B-box zinc-binding domain"/>
    <property type="match status" value="1"/>
</dbReference>
<evidence type="ECO:0000313" key="6">
    <source>
        <dbReference type="EMBL" id="KAK3850804.1"/>
    </source>
</evidence>
<protein>
    <recommendedName>
        <fullName evidence="5">RING-type domain-containing protein</fullName>
    </recommendedName>
</protein>
<evidence type="ECO:0000256" key="4">
    <source>
        <dbReference type="PROSITE-ProRule" id="PRU00175"/>
    </source>
</evidence>
<accession>A0AAE1BKH1</accession>
<dbReference type="EMBL" id="JAWQEG010008192">
    <property type="protein sequence ID" value="KAK3850804.1"/>
    <property type="molecule type" value="Genomic_DNA"/>
</dbReference>
<sequence>MSTMQGLREAVTCGVCSEVYQSGIREPLALPCGHSFCRMCLDAVKRTGNFLCPNCRQTHNNVNVEQLSVNYSLLSVSSACPDVEYDTCGDHGDEQKYWCCNCEMPLCSLCLYSGHPQGHNVKLSKAYIQEKRIALEGKFNSCDEKMEKQKEEVKSKFVELLQGVQGLSQTSSDIHDTWLNMISILDQIKKANNIECIRSLDKCVEQFLADFTKDKIVGKEKKTSEAAGLGGKMSNAGAKAVEKDQDQPLPKQEDTVQKCQLAFQDGRLVLHCFGSPTDDRLSLKMSSEVFLELSVGGKCLGRVYIHLRTNLRRVQQFLILCMGTLGPSYRGAKPNEVRNKGQPGEHMIFPQHITSGTVNGQPIFTSLESGNNYIKNVVEGLVGQYEANNYNNSGFVIYTIGSARVNCSYPFGEVFSGLDVVKAAVRHPPNLITISNCGLVLPHSLI</sequence>
<dbReference type="InterPro" id="IPR000315">
    <property type="entry name" value="Znf_B-box"/>
</dbReference>
<evidence type="ECO:0000256" key="3">
    <source>
        <dbReference type="ARBA" id="ARBA00022833"/>
    </source>
</evidence>
<dbReference type="PROSITE" id="PS00518">
    <property type="entry name" value="ZF_RING_1"/>
    <property type="match status" value="1"/>
</dbReference>
<dbReference type="Gene3D" id="3.30.160.60">
    <property type="entry name" value="Classic Zinc Finger"/>
    <property type="match status" value="1"/>
</dbReference>
<dbReference type="SUPFAM" id="SSF57850">
    <property type="entry name" value="RING/U-box"/>
    <property type="match status" value="1"/>
</dbReference>
<dbReference type="SUPFAM" id="SSF50891">
    <property type="entry name" value="Cyclophilin-like"/>
    <property type="match status" value="1"/>
</dbReference>
<dbReference type="Gene3D" id="3.30.40.10">
    <property type="entry name" value="Zinc/RING finger domain, C3HC4 (zinc finger)"/>
    <property type="match status" value="1"/>
</dbReference>
<keyword evidence="1" id="KW-0479">Metal-binding</keyword>
<dbReference type="AlphaFoldDB" id="A0AAE1BKH1"/>
<dbReference type="InterPro" id="IPR013083">
    <property type="entry name" value="Znf_RING/FYVE/PHD"/>
</dbReference>
<name>A0AAE1BKH1_PETCI</name>
<dbReference type="GO" id="GO:0008270">
    <property type="term" value="F:zinc ion binding"/>
    <property type="evidence" value="ECO:0007669"/>
    <property type="project" value="UniProtKB-KW"/>
</dbReference>
<dbReference type="InterPro" id="IPR050143">
    <property type="entry name" value="TRIM/RBCC"/>
</dbReference>
<organism evidence="6 7">
    <name type="scientific">Petrolisthes cinctipes</name>
    <name type="common">Flat porcelain crab</name>
    <dbReference type="NCBI Taxonomy" id="88211"/>
    <lineage>
        <taxon>Eukaryota</taxon>
        <taxon>Metazoa</taxon>
        <taxon>Ecdysozoa</taxon>
        <taxon>Arthropoda</taxon>
        <taxon>Crustacea</taxon>
        <taxon>Multicrustacea</taxon>
        <taxon>Malacostraca</taxon>
        <taxon>Eumalacostraca</taxon>
        <taxon>Eucarida</taxon>
        <taxon>Decapoda</taxon>
        <taxon>Pleocyemata</taxon>
        <taxon>Anomura</taxon>
        <taxon>Galatheoidea</taxon>
        <taxon>Porcellanidae</taxon>
        <taxon>Petrolisthes</taxon>
    </lineage>
</organism>
<evidence type="ECO:0000256" key="1">
    <source>
        <dbReference type="ARBA" id="ARBA00022723"/>
    </source>
</evidence>
<dbReference type="PANTHER" id="PTHR24103">
    <property type="entry name" value="E3 UBIQUITIN-PROTEIN LIGASE TRIM"/>
    <property type="match status" value="1"/>
</dbReference>
<keyword evidence="3" id="KW-0862">Zinc</keyword>
<dbReference type="Proteomes" id="UP001286313">
    <property type="component" value="Unassembled WGS sequence"/>
</dbReference>
<keyword evidence="7" id="KW-1185">Reference proteome</keyword>
<dbReference type="PROSITE" id="PS50089">
    <property type="entry name" value="ZF_RING_2"/>
    <property type="match status" value="1"/>
</dbReference>
<dbReference type="InterPro" id="IPR029000">
    <property type="entry name" value="Cyclophilin-like_dom_sf"/>
</dbReference>
<dbReference type="Pfam" id="PF13445">
    <property type="entry name" value="zf-RING_UBOX"/>
    <property type="match status" value="1"/>
</dbReference>
<evidence type="ECO:0000259" key="5">
    <source>
        <dbReference type="PROSITE" id="PS50089"/>
    </source>
</evidence>
<dbReference type="InterPro" id="IPR017907">
    <property type="entry name" value="Znf_RING_CS"/>
</dbReference>
<evidence type="ECO:0000256" key="2">
    <source>
        <dbReference type="ARBA" id="ARBA00022771"/>
    </source>
</evidence>
<dbReference type="InterPro" id="IPR001841">
    <property type="entry name" value="Znf_RING"/>
</dbReference>
<dbReference type="Gene3D" id="2.40.100.10">
    <property type="entry name" value="Cyclophilin-like"/>
    <property type="match status" value="1"/>
</dbReference>
<proteinExistence type="predicted"/>
<dbReference type="SMART" id="SM00184">
    <property type="entry name" value="RING"/>
    <property type="match status" value="1"/>
</dbReference>
<dbReference type="InterPro" id="IPR027370">
    <property type="entry name" value="Znf-RING_euk"/>
</dbReference>
<reference evidence="6" key="1">
    <citation type="submission" date="2023-10" db="EMBL/GenBank/DDBJ databases">
        <title>Genome assemblies of two species of porcelain crab, Petrolisthes cinctipes and Petrolisthes manimaculis (Anomura: Porcellanidae).</title>
        <authorList>
            <person name="Angst P."/>
        </authorList>
    </citation>
    <scope>NUCLEOTIDE SEQUENCE</scope>
    <source>
        <strain evidence="6">PB745_01</strain>
        <tissue evidence="6">Gill</tissue>
    </source>
</reference>
<evidence type="ECO:0000313" key="7">
    <source>
        <dbReference type="Proteomes" id="UP001286313"/>
    </source>
</evidence>
<feature type="domain" description="RING-type" evidence="5">
    <location>
        <begin position="13"/>
        <end position="56"/>
    </location>
</feature>
<gene>
    <name evidence="6" type="ORF">Pcinc_042513</name>
</gene>
<keyword evidence="2 4" id="KW-0863">Zinc-finger</keyword>